<sequence>MFMRKLFTLLSLFLVAITATPQEPVVIDDVGYDYVVDIGSGSVEHAVYVMAPAVDFEFVDMDNRVGSAFGGSENEWLAVDSRLKIDLHCNSPGGVEGPVPINLQTFINRSDISRDRSHREQIFSEQTKGDYSPDHLPDLKVPWQSTSYSLKS</sequence>
<accession>A0ABQ3I7X6</accession>
<keyword evidence="3" id="KW-1185">Reference proteome</keyword>
<keyword evidence="1" id="KW-0732">Signal</keyword>
<reference evidence="3" key="1">
    <citation type="journal article" date="2019" name="Int. J. Syst. Evol. Microbiol.">
        <title>The Global Catalogue of Microorganisms (GCM) 10K type strain sequencing project: providing services to taxonomists for standard genome sequencing and annotation.</title>
        <authorList>
            <consortium name="The Broad Institute Genomics Platform"/>
            <consortium name="The Broad Institute Genome Sequencing Center for Infectious Disease"/>
            <person name="Wu L."/>
            <person name="Ma J."/>
        </authorList>
    </citation>
    <scope>NUCLEOTIDE SEQUENCE [LARGE SCALE GENOMIC DNA]</scope>
    <source>
        <strain evidence="3">CGMCC 1.15111</strain>
    </source>
</reference>
<proteinExistence type="predicted"/>
<dbReference type="EMBL" id="BNAG01000003">
    <property type="protein sequence ID" value="GHE64928.1"/>
    <property type="molecule type" value="Genomic_DNA"/>
</dbReference>
<name>A0ABQ3I7X6_9BACT</name>
<protein>
    <submittedName>
        <fullName evidence="2">Uncharacterized protein</fullName>
    </submittedName>
</protein>
<evidence type="ECO:0000313" key="3">
    <source>
        <dbReference type="Proteomes" id="UP000658258"/>
    </source>
</evidence>
<feature type="signal peptide" evidence="1">
    <location>
        <begin position="1"/>
        <end position="21"/>
    </location>
</feature>
<comment type="caution">
    <text evidence="2">The sequence shown here is derived from an EMBL/GenBank/DDBJ whole genome shotgun (WGS) entry which is preliminary data.</text>
</comment>
<organism evidence="2 3">
    <name type="scientific">Roseivirga thermotolerans</name>
    <dbReference type="NCBI Taxonomy" id="1758176"/>
    <lineage>
        <taxon>Bacteria</taxon>
        <taxon>Pseudomonadati</taxon>
        <taxon>Bacteroidota</taxon>
        <taxon>Cytophagia</taxon>
        <taxon>Cytophagales</taxon>
        <taxon>Roseivirgaceae</taxon>
        <taxon>Roseivirga</taxon>
    </lineage>
</organism>
<gene>
    <name evidence="2" type="ORF">GCM10011340_19920</name>
</gene>
<evidence type="ECO:0000256" key="1">
    <source>
        <dbReference type="SAM" id="SignalP"/>
    </source>
</evidence>
<feature type="chain" id="PRO_5046691427" evidence="1">
    <location>
        <begin position="22"/>
        <end position="152"/>
    </location>
</feature>
<evidence type="ECO:0000313" key="2">
    <source>
        <dbReference type="EMBL" id="GHE64928.1"/>
    </source>
</evidence>
<dbReference type="Proteomes" id="UP000658258">
    <property type="component" value="Unassembled WGS sequence"/>
</dbReference>